<dbReference type="AlphaFoldDB" id="A0A6A5Y8W7"/>
<feature type="domain" description="6-phosphogluconate dehydrogenase NADP-binding" evidence="1">
    <location>
        <begin position="11"/>
        <end position="171"/>
    </location>
</feature>
<dbReference type="SUPFAM" id="SSF51735">
    <property type="entry name" value="NAD(P)-binding Rossmann-fold domains"/>
    <property type="match status" value="1"/>
</dbReference>
<accession>A0A6A5Y8W7</accession>
<dbReference type="InterPro" id="IPR006115">
    <property type="entry name" value="6PGDH_NADP-bd"/>
</dbReference>
<dbReference type="Gene3D" id="1.10.1040.10">
    <property type="entry name" value="N-(1-d-carboxylethyl)-l-norvaline Dehydrogenase, domain 2"/>
    <property type="match status" value="2"/>
</dbReference>
<dbReference type="EMBL" id="ML978066">
    <property type="protein sequence ID" value="KAF2021191.1"/>
    <property type="molecule type" value="Genomic_DNA"/>
</dbReference>
<dbReference type="GO" id="GO:0050661">
    <property type="term" value="F:NADP binding"/>
    <property type="evidence" value="ECO:0007669"/>
    <property type="project" value="InterPro"/>
</dbReference>
<dbReference type="InterPro" id="IPR036291">
    <property type="entry name" value="NAD(P)-bd_dom_sf"/>
</dbReference>
<reference evidence="3" key="1">
    <citation type="journal article" date="2020" name="Stud. Mycol.">
        <title>101 Dothideomycetes genomes: a test case for predicting lifestyles and emergence of pathogens.</title>
        <authorList>
            <person name="Haridas S."/>
            <person name="Albert R."/>
            <person name="Binder M."/>
            <person name="Bloem J."/>
            <person name="Labutti K."/>
            <person name="Salamov A."/>
            <person name="Andreopoulos B."/>
            <person name="Baker S."/>
            <person name="Barry K."/>
            <person name="Bills G."/>
            <person name="Bluhm B."/>
            <person name="Cannon C."/>
            <person name="Castanera R."/>
            <person name="Culley D."/>
            <person name="Daum C."/>
            <person name="Ezra D."/>
            <person name="Gonzalez J."/>
            <person name="Henrissat B."/>
            <person name="Kuo A."/>
            <person name="Liang C."/>
            <person name="Lipzen A."/>
            <person name="Lutzoni F."/>
            <person name="Magnuson J."/>
            <person name="Mondo S."/>
            <person name="Nolan M."/>
            <person name="Ohm R."/>
            <person name="Pangilinan J."/>
            <person name="Park H.-J."/>
            <person name="Ramirez L."/>
            <person name="Alfaro M."/>
            <person name="Sun H."/>
            <person name="Tritt A."/>
            <person name="Yoshinaga Y."/>
            <person name="Zwiers L.-H."/>
            <person name="Turgeon B."/>
            <person name="Goodwin S."/>
            <person name="Spatafora J."/>
            <person name="Crous P."/>
            <person name="Grigoriev I."/>
        </authorList>
    </citation>
    <scope>NUCLEOTIDE SEQUENCE</scope>
    <source>
        <strain evidence="3">CBS 175.79</strain>
    </source>
</reference>
<keyword evidence="4" id="KW-1185">Reference proteome</keyword>
<gene>
    <name evidence="3" type="ORF">BU24DRAFT_470001</name>
</gene>
<dbReference type="Gene3D" id="3.40.50.720">
    <property type="entry name" value="NAD(P)-binding Rossmann-like Domain"/>
    <property type="match status" value="1"/>
</dbReference>
<sequence length="454" mass="48558">MVASVQSQSRLGFAGLGSMGHGMAMNLLSAGFHVTGFDPSLTARERFIREGGTVATTVATLCKDIEACMVMVANPSQADGLLFDPDGICDTIPRSSLLCIFSTLPPSYLQQLPQRLAAVGRSDIRLLDCPVSGGVIGATNGALTIIVGGSQDTLASCQHVLEAVSAPQRIFHCGDLGMGSMMKMLNQHLAGVHIVAAAEMLSFAKVMGLDARETYHQILDSQASSWIFKDRGLHMLDRDWPPASAVDIFVKDMGIVCDWADKTSVPCPIASQALLCFTECKARGHGRKDDAYVITIYENIIGTQITASNGTLAPGRNGKNSLGLPNAQLDDVIKYGTLVHLAATAECCRLAETVGLSPEVVYDLISGAAGSSAQFQDHFPSMAERAFTSDTGAVDNSPSGFDEFKSHMTRINRLMTSFNLPGRLFDAAYQILKGAHSRRRSGETSVAAIMRFWT</sequence>
<evidence type="ECO:0000313" key="3">
    <source>
        <dbReference type="EMBL" id="KAF2021191.1"/>
    </source>
</evidence>
<organism evidence="3 4">
    <name type="scientific">Aaosphaeria arxii CBS 175.79</name>
    <dbReference type="NCBI Taxonomy" id="1450172"/>
    <lineage>
        <taxon>Eukaryota</taxon>
        <taxon>Fungi</taxon>
        <taxon>Dikarya</taxon>
        <taxon>Ascomycota</taxon>
        <taxon>Pezizomycotina</taxon>
        <taxon>Dothideomycetes</taxon>
        <taxon>Pleosporomycetidae</taxon>
        <taxon>Pleosporales</taxon>
        <taxon>Pleosporales incertae sedis</taxon>
        <taxon>Aaosphaeria</taxon>
    </lineage>
</organism>
<feature type="domain" description="3-hydroxyisobutyrate dehydrogenase-like NAD-binding" evidence="2">
    <location>
        <begin position="177"/>
        <end position="296"/>
    </location>
</feature>
<dbReference type="Pfam" id="PF14833">
    <property type="entry name" value="NAD_binding_11"/>
    <property type="match status" value="2"/>
</dbReference>
<dbReference type="InterPro" id="IPR008927">
    <property type="entry name" value="6-PGluconate_DH-like_C_sf"/>
</dbReference>
<dbReference type="RefSeq" id="XP_033389530.1">
    <property type="nucleotide sequence ID" value="XM_033532646.1"/>
</dbReference>
<dbReference type="PANTHER" id="PTHR43060">
    <property type="entry name" value="3-HYDROXYISOBUTYRATE DEHYDROGENASE-LIKE 1, MITOCHONDRIAL-RELATED"/>
    <property type="match status" value="1"/>
</dbReference>
<proteinExistence type="predicted"/>
<dbReference type="InterPro" id="IPR013328">
    <property type="entry name" value="6PGD_dom2"/>
</dbReference>
<dbReference type="OrthoDB" id="48988at2759"/>
<evidence type="ECO:0008006" key="5">
    <source>
        <dbReference type="Google" id="ProtNLM"/>
    </source>
</evidence>
<evidence type="ECO:0000313" key="4">
    <source>
        <dbReference type="Proteomes" id="UP000799778"/>
    </source>
</evidence>
<feature type="domain" description="3-hydroxyisobutyrate dehydrogenase-like NAD-binding" evidence="2">
    <location>
        <begin position="339"/>
        <end position="389"/>
    </location>
</feature>
<dbReference type="SUPFAM" id="SSF48179">
    <property type="entry name" value="6-phosphogluconate dehydrogenase C-terminal domain-like"/>
    <property type="match status" value="2"/>
</dbReference>
<dbReference type="GO" id="GO:0051287">
    <property type="term" value="F:NAD binding"/>
    <property type="evidence" value="ECO:0007669"/>
    <property type="project" value="InterPro"/>
</dbReference>
<dbReference type="GeneID" id="54290043"/>
<dbReference type="Pfam" id="PF03446">
    <property type="entry name" value="NAD_binding_2"/>
    <property type="match status" value="1"/>
</dbReference>
<dbReference type="InterPro" id="IPR029154">
    <property type="entry name" value="HIBADH-like_NADP-bd"/>
</dbReference>
<dbReference type="Proteomes" id="UP000799778">
    <property type="component" value="Unassembled WGS sequence"/>
</dbReference>
<protein>
    <recommendedName>
        <fullName evidence="5">3-hydroxyisobutyrate dehydrogenase</fullName>
    </recommendedName>
</protein>
<evidence type="ECO:0000259" key="1">
    <source>
        <dbReference type="Pfam" id="PF03446"/>
    </source>
</evidence>
<name>A0A6A5Y8W7_9PLEO</name>
<evidence type="ECO:0000259" key="2">
    <source>
        <dbReference type="Pfam" id="PF14833"/>
    </source>
</evidence>